<evidence type="ECO:0000256" key="12">
    <source>
        <dbReference type="PROSITE-ProRule" id="PRU00023"/>
    </source>
</evidence>
<gene>
    <name evidence="15" type="ORF">NADFUDRAFT_61242</name>
</gene>
<evidence type="ECO:0000256" key="7">
    <source>
        <dbReference type="ARBA" id="ARBA00023136"/>
    </source>
</evidence>
<evidence type="ECO:0000256" key="8">
    <source>
        <dbReference type="ARBA" id="ARBA00023139"/>
    </source>
</evidence>
<keyword evidence="9" id="KW-0449">Lipoprotein</keyword>
<keyword evidence="3 13" id="KW-0812">Transmembrane</keyword>
<keyword evidence="7 13" id="KW-0472">Membrane</keyword>
<evidence type="ECO:0000259" key="14">
    <source>
        <dbReference type="Pfam" id="PF01529"/>
    </source>
</evidence>
<comment type="similarity">
    <text evidence="2">Belongs to the DHHC palmitoyltransferase family. AKR/ZDHHC17 subfamily.</text>
</comment>
<dbReference type="SMART" id="SM00248">
    <property type="entry name" value="ANK"/>
    <property type="match status" value="2"/>
</dbReference>
<dbReference type="Pfam" id="PF01529">
    <property type="entry name" value="DHHC"/>
    <property type="match status" value="1"/>
</dbReference>
<feature type="transmembrane region" description="Helical" evidence="13">
    <location>
        <begin position="368"/>
        <end position="392"/>
    </location>
</feature>
<dbReference type="PROSITE" id="PS50297">
    <property type="entry name" value="ANK_REP_REGION"/>
    <property type="match status" value="2"/>
</dbReference>
<dbReference type="PROSITE" id="PS50088">
    <property type="entry name" value="ANK_REPEAT"/>
    <property type="match status" value="2"/>
</dbReference>
<dbReference type="Pfam" id="PF12796">
    <property type="entry name" value="Ank_2"/>
    <property type="match status" value="1"/>
</dbReference>
<keyword evidence="13" id="KW-0808">Transferase</keyword>
<accession>A0A1E3PG68</accession>
<reference evidence="15 16" key="1">
    <citation type="journal article" date="2016" name="Proc. Natl. Acad. Sci. U.S.A.">
        <title>Comparative genomics of biotechnologically important yeasts.</title>
        <authorList>
            <person name="Riley R."/>
            <person name="Haridas S."/>
            <person name="Wolfe K.H."/>
            <person name="Lopes M.R."/>
            <person name="Hittinger C.T."/>
            <person name="Goeker M."/>
            <person name="Salamov A.A."/>
            <person name="Wisecaver J.H."/>
            <person name="Long T.M."/>
            <person name="Calvey C.H."/>
            <person name="Aerts A.L."/>
            <person name="Barry K.W."/>
            <person name="Choi C."/>
            <person name="Clum A."/>
            <person name="Coughlan A.Y."/>
            <person name="Deshpande S."/>
            <person name="Douglass A.P."/>
            <person name="Hanson S.J."/>
            <person name="Klenk H.-P."/>
            <person name="LaButti K.M."/>
            <person name="Lapidus A."/>
            <person name="Lindquist E.A."/>
            <person name="Lipzen A.M."/>
            <person name="Meier-Kolthoff J.P."/>
            <person name="Ohm R.A."/>
            <person name="Otillar R.P."/>
            <person name="Pangilinan J.L."/>
            <person name="Peng Y."/>
            <person name="Rokas A."/>
            <person name="Rosa C.A."/>
            <person name="Scheuner C."/>
            <person name="Sibirny A.A."/>
            <person name="Slot J.C."/>
            <person name="Stielow J.B."/>
            <person name="Sun H."/>
            <person name="Kurtzman C.P."/>
            <person name="Blackwell M."/>
            <person name="Grigoriev I.V."/>
            <person name="Jeffries T.W."/>
        </authorList>
    </citation>
    <scope>NUCLEOTIDE SEQUENCE [LARGE SCALE GENOMIC DNA]</scope>
    <source>
        <strain evidence="15 16">DSM 6958</strain>
    </source>
</reference>
<dbReference type="PROSITE" id="PS50216">
    <property type="entry name" value="DHHC"/>
    <property type="match status" value="1"/>
</dbReference>
<name>A0A1E3PG68_9ASCO</name>
<keyword evidence="6 12" id="KW-0040">ANK repeat</keyword>
<feature type="transmembrane region" description="Helical" evidence="13">
    <location>
        <begin position="149"/>
        <end position="169"/>
    </location>
</feature>
<evidence type="ECO:0000313" key="15">
    <source>
        <dbReference type="EMBL" id="ODQ64413.1"/>
    </source>
</evidence>
<evidence type="ECO:0000256" key="1">
    <source>
        <dbReference type="ARBA" id="ARBA00004141"/>
    </source>
</evidence>
<keyword evidence="16" id="KW-1185">Reference proteome</keyword>
<dbReference type="Gene3D" id="1.25.40.20">
    <property type="entry name" value="Ankyrin repeat-containing domain"/>
    <property type="match status" value="1"/>
</dbReference>
<dbReference type="SUPFAM" id="SSF48403">
    <property type="entry name" value="Ankyrin repeat"/>
    <property type="match status" value="1"/>
</dbReference>
<evidence type="ECO:0000256" key="9">
    <source>
        <dbReference type="ARBA" id="ARBA00023288"/>
    </source>
</evidence>
<evidence type="ECO:0000256" key="10">
    <source>
        <dbReference type="ARBA" id="ARBA00023315"/>
    </source>
</evidence>
<feature type="domain" description="Palmitoyltransferase DHHC" evidence="14">
    <location>
        <begin position="270"/>
        <end position="404"/>
    </location>
</feature>
<evidence type="ECO:0000256" key="4">
    <source>
        <dbReference type="ARBA" id="ARBA00022737"/>
    </source>
</evidence>
<dbReference type="InterPro" id="IPR036770">
    <property type="entry name" value="Ankyrin_rpt-contain_sf"/>
</dbReference>
<dbReference type="Proteomes" id="UP000095009">
    <property type="component" value="Unassembled WGS sequence"/>
</dbReference>
<dbReference type="GO" id="GO:0019706">
    <property type="term" value="F:protein-cysteine S-palmitoyltransferase activity"/>
    <property type="evidence" value="ECO:0007669"/>
    <property type="project" value="UniProtKB-EC"/>
</dbReference>
<keyword evidence="10 13" id="KW-0012">Acyltransferase</keyword>
<evidence type="ECO:0000256" key="3">
    <source>
        <dbReference type="ARBA" id="ARBA00022692"/>
    </source>
</evidence>
<dbReference type="InterPro" id="IPR001594">
    <property type="entry name" value="Palmitoyltrfase_DHHC"/>
</dbReference>
<evidence type="ECO:0000256" key="2">
    <source>
        <dbReference type="ARBA" id="ARBA00010104"/>
    </source>
</evidence>
<evidence type="ECO:0000256" key="6">
    <source>
        <dbReference type="ARBA" id="ARBA00023043"/>
    </source>
</evidence>
<dbReference type="STRING" id="857566.A0A1E3PG68"/>
<evidence type="ECO:0000256" key="11">
    <source>
        <dbReference type="ARBA" id="ARBA00048048"/>
    </source>
</evidence>
<keyword evidence="8" id="KW-0564">Palmitate</keyword>
<keyword evidence="5 13" id="KW-1133">Transmembrane helix</keyword>
<feature type="repeat" description="ANK" evidence="12">
    <location>
        <begin position="52"/>
        <end position="84"/>
    </location>
</feature>
<feature type="transmembrane region" description="Helical" evidence="13">
    <location>
        <begin position="189"/>
        <end position="210"/>
    </location>
</feature>
<sequence>MLIIYLLHQGLPVDMPDPNGQTALHWAAYQGDDYSVDVLLRWGVDVRTVNNSGFTALHWAIVRGNKKCIKRLIEEGSDVFVTNEEGKSPAVMAQEMNVIPIWQAALKESGRLPDGSVRLKTMSDISTNISIFLIPYLIILWSAASFSFLPIFISIPFAGLMGFIFITMLNKIILPNLYRGHYALIKSPFLSGLFSGSAFWVFIRWVYAILPVTYITSPALNIFFAASFGIAMYCFFRCMFMDPGFVPKAPGINAQKRVIEELIDRNEFDARHYDIVTFVRKPLRSKFCLVKQRVVARYDHYCPWVNNTIGLRNHRLFIIFVLGVEISIFLFLGLTYQYIRQIPADYDNSLKCTITSDNICKVLSYDGFTLIIAGWTAFQLTWVTFLLFVQLFQVSRSLTTKESADAHHSEFPDSLPSSLAGTPSTSDSLLRINNVGKHHKKKTLWSFFLKLLGVDQFYSTVQDAVHTAGSNARAIRKRNPTDFGILRNCRDFWFPDGNYNVLKELEGGQASLGGQHVDYYSLWDLPVGNVNGYESVANHV</sequence>
<proteinExistence type="inferred from homology"/>
<dbReference type="PANTHER" id="PTHR24161:SF85">
    <property type="entry name" value="PALMITOYLTRANSFERASE HIP14"/>
    <property type="match status" value="1"/>
</dbReference>
<dbReference type="OrthoDB" id="6781668at2759"/>
<dbReference type="EC" id="2.3.1.225" evidence="13"/>
<evidence type="ECO:0000256" key="13">
    <source>
        <dbReference type="RuleBase" id="RU079119"/>
    </source>
</evidence>
<feature type="transmembrane region" description="Helical" evidence="13">
    <location>
        <begin position="125"/>
        <end position="143"/>
    </location>
</feature>
<evidence type="ECO:0000256" key="5">
    <source>
        <dbReference type="ARBA" id="ARBA00022989"/>
    </source>
</evidence>
<dbReference type="GO" id="GO:0016020">
    <property type="term" value="C:membrane"/>
    <property type="evidence" value="ECO:0007669"/>
    <property type="project" value="UniProtKB-SubCell"/>
</dbReference>
<protein>
    <recommendedName>
        <fullName evidence="13">Palmitoyltransferase</fullName>
        <ecNumber evidence="13">2.3.1.225</ecNumber>
    </recommendedName>
</protein>
<keyword evidence="4" id="KW-0677">Repeat</keyword>
<feature type="transmembrane region" description="Helical" evidence="13">
    <location>
        <begin position="316"/>
        <end position="339"/>
    </location>
</feature>
<feature type="repeat" description="ANK" evidence="12">
    <location>
        <begin position="19"/>
        <end position="51"/>
    </location>
</feature>
<dbReference type="PANTHER" id="PTHR24161">
    <property type="entry name" value="ANK_REP_REGION DOMAIN-CONTAINING PROTEIN-RELATED"/>
    <property type="match status" value="1"/>
</dbReference>
<comment type="catalytic activity">
    <reaction evidence="11 13">
        <text>L-cysteinyl-[protein] + hexadecanoyl-CoA = S-hexadecanoyl-L-cysteinyl-[protein] + CoA</text>
        <dbReference type="Rhea" id="RHEA:36683"/>
        <dbReference type="Rhea" id="RHEA-COMP:10131"/>
        <dbReference type="Rhea" id="RHEA-COMP:11032"/>
        <dbReference type="ChEBI" id="CHEBI:29950"/>
        <dbReference type="ChEBI" id="CHEBI:57287"/>
        <dbReference type="ChEBI" id="CHEBI:57379"/>
        <dbReference type="ChEBI" id="CHEBI:74151"/>
        <dbReference type="EC" id="2.3.1.225"/>
    </reaction>
</comment>
<dbReference type="InterPro" id="IPR002110">
    <property type="entry name" value="Ankyrin_rpt"/>
</dbReference>
<dbReference type="AlphaFoldDB" id="A0A1E3PG68"/>
<evidence type="ECO:0000313" key="16">
    <source>
        <dbReference type="Proteomes" id="UP000095009"/>
    </source>
</evidence>
<comment type="domain">
    <text evidence="13">The DHHC domain is required for palmitoyltransferase activity.</text>
</comment>
<organism evidence="15 16">
    <name type="scientific">Nadsonia fulvescens var. elongata DSM 6958</name>
    <dbReference type="NCBI Taxonomy" id="857566"/>
    <lineage>
        <taxon>Eukaryota</taxon>
        <taxon>Fungi</taxon>
        <taxon>Dikarya</taxon>
        <taxon>Ascomycota</taxon>
        <taxon>Saccharomycotina</taxon>
        <taxon>Dipodascomycetes</taxon>
        <taxon>Dipodascales</taxon>
        <taxon>Dipodascales incertae sedis</taxon>
        <taxon>Nadsonia</taxon>
    </lineage>
</organism>
<dbReference type="EMBL" id="KV454412">
    <property type="protein sequence ID" value="ODQ64413.1"/>
    <property type="molecule type" value="Genomic_DNA"/>
</dbReference>
<feature type="transmembrane region" description="Helical" evidence="13">
    <location>
        <begin position="222"/>
        <end position="240"/>
    </location>
</feature>
<comment type="subcellular location">
    <subcellularLocation>
        <location evidence="1">Membrane</location>
        <topology evidence="1">Multi-pass membrane protein</topology>
    </subcellularLocation>
</comment>